<organism evidence="1 2">
    <name type="scientific">Amanita muscaria (strain Koide BX008)</name>
    <dbReference type="NCBI Taxonomy" id="946122"/>
    <lineage>
        <taxon>Eukaryota</taxon>
        <taxon>Fungi</taxon>
        <taxon>Dikarya</taxon>
        <taxon>Basidiomycota</taxon>
        <taxon>Agaricomycotina</taxon>
        <taxon>Agaricomycetes</taxon>
        <taxon>Agaricomycetidae</taxon>
        <taxon>Agaricales</taxon>
        <taxon>Pluteineae</taxon>
        <taxon>Amanitaceae</taxon>
        <taxon>Amanita</taxon>
    </lineage>
</organism>
<dbReference type="OrthoDB" id="391988at2759"/>
<evidence type="ECO:0000313" key="2">
    <source>
        <dbReference type="Proteomes" id="UP000054549"/>
    </source>
</evidence>
<dbReference type="AlphaFoldDB" id="A0A0C2X8I2"/>
<dbReference type="SUPFAM" id="SSF52540">
    <property type="entry name" value="P-loop containing nucleoside triphosphate hydrolases"/>
    <property type="match status" value="1"/>
</dbReference>
<dbReference type="STRING" id="946122.A0A0C2X8I2"/>
<dbReference type="EMBL" id="KN818245">
    <property type="protein sequence ID" value="KIL65053.1"/>
    <property type="molecule type" value="Genomic_DNA"/>
</dbReference>
<dbReference type="InParanoid" id="A0A0C2X8I2"/>
<reference evidence="1 2" key="1">
    <citation type="submission" date="2014-04" db="EMBL/GenBank/DDBJ databases">
        <title>Evolutionary Origins and Diversification of the Mycorrhizal Mutualists.</title>
        <authorList>
            <consortium name="DOE Joint Genome Institute"/>
            <consortium name="Mycorrhizal Genomics Consortium"/>
            <person name="Kohler A."/>
            <person name="Kuo A."/>
            <person name="Nagy L.G."/>
            <person name="Floudas D."/>
            <person name="Copeland A."/>
            <person name="Barry K.W."/>
            <person name="Cichocki N."/>
            <person name="Veneault-Fourrey C."/>
            <person name="LaButti K."/>
            <person name="Lindquist E.A."/>
            <person name="Lipzen A."/>
            <person name="Lundell T."/>
            <person name="Morin E."/>
            <person name="Murat C."/>
            <person name="Riley R."/>
            <person name="Ohm R."/>
            <person name="Sun H."/>
            <person name="Tunlid A."/>
            <person name="Henrissat B."/>
            <person name="Grigoriev I.V."/>
            <person name="Hibbett D.S."/>
            <person name="Martin F."/>
        </authorList>
    </citation>
    <scope>NUCLEOTIDE SEQUENCE [LARGE SCALE GENOMIC DNA]</scope>
    <source>
        <strain evidence="1 2">Koide BX008</strain>
    </source>
</reference>
<evidence type="ECO:0000313" key="1">
    <source>
        <dbReference type="EMBL" id="KIL65053.1"/>
    </source>
</evidence>
<gene>
    <name evidence="1" type="ORF">M378DRAFT_162624</name>
</gene>
<sequence length="94" mass="10559">MSRNNDSDSTLSSTFDAITSDCPQIRILVLGKTGCGKSSLINKAFGLEKDLAVFLHDSEGFEPGQDAKFNTVKRFIEERDRSEVPQKDRLHVIW</sequence>
<name>A0A0C2X8I2_AMAMK</name>
<protein>
    <recommendedName>
        <fullName evidence="3">G domain-containing protein</fullName>
    </recommendedName>
</protein>
<evidence type="ECO:0008006" key="3">
    <source>
        <dbReference type="Google" id="ProtNLM"/>
    </source>
</evidence>
<accession>A0A0C2X8I2</accession>
<dbReference type="HOGENOM" id="CLU_154731_0_0_1"/>
<dbReference type="Gene3D" id="3.40.50.300">
    <property type="entry name" value="P-loop containing nucleotide triphosphate hydrolases"/>
    <property type="match status" value="1"/>
</dbReference>
<dbReference type="Proteomes" id="UP000054549">
    <property type="component" value="Unassembled WGS sequence"/>
</dbReference>
<dbReference type="InterPro" id="IPR027417">
    <property type="entry name" value="P-loop_NTPase"/>
</dbReference>
<proteinExistence type="predicted"/>
<keyword evidence="2" id="KW-1185">Reference proteome</keyword>